<keyword evidence="1" id="KW-0812">Transmembrane</keyword>
<gene>
    <name evidence="2" type="ORF">ATW55_10920</name>
</gene>
<comment type="caution">
    <text evidence="2">The sequence shown here is derived from an EMBL/GenBank/DDBJ whole genome shotgun (WGS) entry which is preliminary data.</text>
</comment>
<organism evidence="2 3">
    <name type="scientific">Ferroacidibacillus organovorans</name>
    <dbReference type="NCBI Taxonomy" id="1765683"/>
    <lineage>
        <taxon>Bacteria</taxon>
        <taxon>Bacillati</taxon>
        <taxon>Bacillota</taxon>
        <taxon>Bacilli</taxon>
        <taxon>Bacillales</taxon>
        <taxon>Alicyclobacillaceae</taxon>
        <taxon>Ferroacidibacillus</taxon>
    </lineage>
</organism>
<evidence type="ECO:0000313" key="2">
    <source>
        <dbReference type="EMBL" id="KUO95360.1"/>
    </source>
</evidence>
<proteinExistence type="predicted"/>
<protein>
    <recommendedName>
        <fullName evidence="4">Yip1 domain-containing protein</fullName>
    </recommendedName>
</protein>
<evidence type="ECO:0000256" key="1">
    <source>
        <dbReference type="SAM" id="Phobius"/>
    </source>
</evidence>
<dbReference type="RefSeq" id="WP_067717489.1">
    <property type="nucleotide sequence ID" value="NZ_LPVJ01000052.1"/>
</dbReference>
<feature type="transmembrane region" description="Helical" evidence="1">
    <location>
        <begin position="110"/>
        <end position="129"/>
    </location>
</feature>
<feature type="transmembrane region" description="Helical" evidence="1">
    <location>
        <begin position="141"/>
        <end position="167"/>
    </location>
</feature>
<keyword evidence="1" id="KW-0472">Membrane</keyword>
<evidence type="ECO:0008006" key="4">
    <source>
        <dbReference type="Google" id="ProtNLM"/>
    </source>
</evidence>
<keyword evidence="3" id="KW-1185">Reference proteome</keyword>
<dbReference type="AlphaFoldDB" id="A0A117SXG1"/>
<evidence type="ECO:0000313" key="3">
    <source>
        <dbReference type="Proteomes" id="UP000053557"/>
    </source>
</evidence>
<sequence>MSKAIPSKSVPRRILPIAASFTGTSSKAVVLCRSVALAIFAAAVSRQTDLWIAQADHRSLVLPHALVYFALVLSGQILGLTLSGALRQTTATLLRAVLPKTSEKDRAKRARSVAACIIVLGMLPVPLWTLPSLNAFLDGHIWLLIETYLVLFFMGFLTGGAWSVLLLARLWRALLFQAALVFMMLVNVLAANSW</sequence>
<dbReference type="Proteomes" id="UP000053557">
    <property type="component" value="Unassembled WGS sequence"/>
</dbReference>
<name>A0A117SXG1_9BACL</name>
<accession>A0A117SXG1</accession>
<feature type="transmembrane region" description="Helical" evidence="1">
    <location>
        <begin position="65"/>
        <end position="86"/>
    </location>
</feature>
<keyword evidence="1" id="KW-1133">Transmembrane helix</keyword>
<dbReference type="OrthoDB" id="2082272at2"/>
<feature type="transmembrane region" description="Helical" evidence="1">
    <location>
        <begin position="174"/>
        <end position="191"/>
    </location>
</feature>
<dbReference type="EMBL" id="LPVJ01000052">
    <property type="protein sequence ID" value="KUO95360.1"/>
    <property type="molecule type" value="Genomic_DNA"/>
</dbReference>
<reference evidence="2 3" key="1">
    <citation type="submission" date="2015-12" db="EMBL/GenBank/DDBJ databases">
        <title>Draft genome sequence of Acidibacillus ferrooxidans ITV001, isolated from a chalcopyrite acid mine drainage site in Brazil.</title>
        <authorList>
            <person name="Dall'Agnol H."/>
            <person name="Nancucheo I."/>
            <person name="Johnson B."/>
            <person name="Oliveira R."/>
            <person name="Leite L."/>
            <person name="Pylro V."/>
            <person name="Nunes G.L."/>
            <person name="Tzotzos G."/>
            <person name="Fernandes G.R."/>
            <person name="Dutra J."/>
            <person name="Orellana S.C."/>
            <person name="Oliveira G."/>
        </authorList>
    </citation>
    <scope>NUCLEOTIDE SEQUENCE [LARGE SCALE GENOMIC DNA]</scope>
    <source>
        <strain evidence="3">ITV01</strain>
    </source>
</reference>